<dbReference type="Pfam" id="PF12799">
    <property type="entry name" value="LRR_4"/>
    <property type="match status" value="2"/>
</dbReference>
<reference evidence="4 5" key="2">
    <citation type="submission" date="2024-07" db="EMBL/GenBank/DDBJ databases">
        <authorList>
            <person name="Akdeniz Z."/>
        </authorList>
    </citation>
    <scope>NUCLEOTIDE SEQUENCE [LARGE SCALE GENOMIC DNA]</scope>
</reference>
<evidence type="ECO:0000313" key="3">
    <source>
        <dbReference type="EMBL" id="CAI9949362.1"/>
    </source>
</evidence>
<dbReference type="InterPro" id="IPR003591">
    <property type="entry name" value="Leu-rich_rpt_typical-subtyp"/>
</dbReference>
<reference evidence="3" key="1">
    <citation type="submission" date="2023-06" db="EMBL/GenBank/DDBJ databases">
        <authorList>
            <person name="Kurt Z."/>
        </authorList>
    </citation>
    <scope>NUCLEOTIDE SEQUENCE</scope>
</reference>
<sequence>MMKFDGKMQNNYNQQLQINQKTDFLSQEVMNATQFKAENLIIEQPDKFPKMTQSLIITNCFLKTCNGLGFNQNIIHLELVNNDIENIYELGNLHLLKYLDISRNKVSNISQLQNCNQLETLKLANNKLQNIDVINNFSKLIQLDISNNEVLILLPIFSHINFDVMWVSIQNTTQTQDIQTQLWKYIAVMIVRYRSSIKTTQYDVQLTIKDDLELVSLIFLKYLKVTKLYINSCSNVSFQDLPQTIKFLWVCDTPLQSIQGIQNCKSLTNLTLRRDNLVQLQRELFLLLELSSLIYLDIAQNFLVDVSFVSKLSQLQTLNISQNAISSISCLQNLKTLQCLDMSYNSVEDVSYLTSSLCQLNISYNRVKLISCLRSNLVFLNTCHNEITDFSVCSQMTNLIDFRSDLIIQNQTGVVTDKCTQAPLIVQTELYSKQQQTENDHFKNKYVSKIQNEILSIENEQFDFKCINDLKIKELNLFKCEQIMLDKINVIHLSIEHSELKNIIGIESNEQIQSLSLRFNQIRCIQPLKGLLNISKLYLGHNAISDIEPLRNLKYLSDLDLKFNKISNLEPLKDLDLISLELESNQINNIHGIKNTCTKLGLKSNLIANLEPLKQMTQLTELNLSNNQIQSLNSLRQLLNLKFLQISQNQINNIDPLKTLTNLSLLDLHLNHISNLQPLRDLILLKDLNLSENTISNIEPLRNLLNLQELRLNKNSITNIEPLRKITGLVVLNLQNNQVENFGAVQQHKNIQKYIID</sequence>
<accession>A0AA86UFM0</accession>
<dbReference type="EMBL" id="CAXDID020000237">
    <property type="protein sequence ID" value="CAL6062022.1"/>
    <property type="molecule type" value="Genomic_DNA"/>
</dbReference>
<dbReference type="SMART" id="SM00369">
    <property type="entry name" value="LRR_TYP"/>
    <property type="match status" value="8"/>
</dbReference>
<dbReference type="PANTHER" id="PTHR46652">
    <property type="entry name" value="LEUCINE-RICH REPEAT AND IQ DOMAIN-CONTAINING PROTEIN 1-RELATED"/>
    <property type="match status" value="1"/>
</dbReference>
<keyword evidence="1" id="KW-0433">Leucine-rich repeat</keyword>
<protein>
    <submittedName>
        <fullName evidence="3">Uncharacterized protein</fullName>
    </submittedName>
</protein>
<dbReference type="SMART" id="SM00365">
    <property type="entry name" value="LRR_SD22"/>
    <property type="match status" value="10"/>
</dbReference>
<gene>
    <name evidence="3" type="ORF">HINF_LOCUS37007</name>
    <name evidence="4" type="ORF">HINF_LOCUS49990</name>
</gene>
<evidence type="ECO:0000256" key="2">
    <source>
        <dbReference type="ARBA" id="ARBA00022737"/>
    </source>
</evidence>
<evidence type="ECO:0000313" key="4">
    <source>
        <dbReference type="EMBL" id="CAL6062022.1"/>
    </source>
</evidence>
<evidence type="ECO:0000256" key="1">
    <source>
        <dbReference type="ARBA" id="ARBA00022614"/>
    </source>
</evidence>
<dbReference type="SUPFAM" id="SSF52058">
    <property type="entry name" value="L domain-like"/>
    <property type="match status" value="2"/>
</dbReference>
<keyword evidence="5" id="KW-1185">Reference proteome</keyword>
<dbReference type="AlphaFoldDB" id="A0AA86UFM0"/>
<name>A0AA86UFM0_9EUKA</name>
<dbReference type="PROSITE" id="PS51450">
    <property type="entry name" value="LRR"/>
    <property type="match status" value="12"/>
</dbReference>
<organism evidence="3">
    <name type="scientific">Hexamita inflata</name>
    <dbReference type="NCBI Taxonomy" id="28002"/>
    <lineage>
        <taxon>Eukaryota</taxon>
        <taxon>Metamonada</taxon>
        <taxon>Diplomonadida</taxon>
        <taxon>Hexamitidae</taxon>
        <taxon>Hexamitinae</taxon>
        <taxon>Hexamita</taxon>
    </lineage>
</organism>
<keyword evidence="2" id="KW-0677">Repeat</keyword>
<dbReference type="InterPro" id="IPR001611">
    <property type="entry name" value="Leu-rich_rpt"/>
</dbReference>
<evidence type="ECO:0000313" key="5">
    <source>
        <dbReference type="Proteomes" id="UP001642409"/>
    </source>
</evidence>
<comment type="caution">
    <text evidence="3">The sequence shown here is derived from an EMBL/GenBank/DDBJ whole genome shotgun (WGS) entry which is preliminary data.</text>
</comment>
<dbReference type="InterPro" id="IPR025875">
    <property type="entry name" value="Leu-rich_rpt_4"/>
</dbReference>
<dbReference type="InterPro" id="IPR032675">
    <property type="entry name" value="LRR_dom_sf"/>
</dbReference>
<dbReference type="PANTHER" id="PTHR46652:SF3">
    <property type="entry name" value="LEUCINE-RICH REPEAT-CONTAINING PROTEIN 9"/>
    <property type="match status" value="1"/>
</dbReference>
<dbReference type="Proteomes" id="UP001642409">
    <property type="component" value="Unassembled WGS sequence"/>
</dbReference>
<proteinExistence type="predicted"/>
<dbReference type="Gene3D" id="3.80.10.10">
    <property type="entry name" value="Ribonuclease Inhibitor"/>
    <property type="match status" value="3"/>
</dbReference>
<dbReference type="InterPro" id="IPR050836">
    <property type="entry name" value="SDS22/Internalin_LRR"/>
</dbReference>
<dbReference type="EMBL" id="CATOUU010000796">
    <property type="protein sequence ID" value="CAI9949362.1"/>
    <property type="molecule type" value="Genomic_DNA"/>
</dbReference>